<dbReference type="PRINTS" id="PR01490">
    <property type="entry name" value="RTXTOXIND"/>
</dbReference>
<organism evidence="8 9">
    <name type="scientific">Pontiella agarivorans</name>
    <dbReference type="NCBI Taxonomy" id="3038953"/>
    <lineage>
        <taxon>Bacteria</taxon>
        <taxon>Pseudomonadati</taxon>
        <taxon>Kiritimatiellota</taxon>
        <taxon>Kiritimatiellia</taxon>
        <taxon>Kiritimatiellales</taxon>
        <taxon>Pontiellaceae</taxon>
        <taxon>Pontiella</taxon>
    </lineage>
</organism>
<dbReference type="InterPro" id="IPR058625">
    <property type="entry name" value="MdtA-like_BSH"/>
</dbReference>
<evidence type="ECO:0000313" key="8">
    <source>
        <dbReference type="EMBL" id="MDZ8119488.1"/>
    </source>
</evidence>
<dbReference type="RefSeq" id="WP_322609270.1">
    <property type="nucleotide sequence ID" value="NZ_JARVCO010000010.1"/>
</dbReference>
<keyword evidence="3" id="KW-1133">Transmembrane helix</keyword>
<dbReference type="Gene3D" id="2.40.420.20">
    <property type="match status" value="1"/>
</dbReference>
<sequence length="408" mass="44636">MSMTEKEEQVAATSRRKPVVISLAVFGVLAVGGIFFAARQAQADTEAPVTVPPAREVEVELVSETLTRTWREFSGRMAAVDRAEIRPQVSGAITEIRFADGQRVEKGDVLFVIDPRPYAAAVQQAEAELSSARAQSELAQTLLERAEVLIKESAIAQRLYDERASNMQLTKAAVLAAEARLEQARLNLDYAYIKAPFSGRLSRAEITLGNLVSAGPTAPLLTTLVSDEGIYAEFEVDEKTYMDHIHIAAGIRNREIKIPVEITIGAGQNRYEGFVHSLDNQIDASTGTIRGRAFFPNENTELVPGMFVRVNLGSPEKQEHILLNEKAIGTNQSRKYVYVVNQDHVVEYREVILGENIAGRRVIESGLEEGEMVITAGLMRIRPGMPVEPIVKTAAQPAGPGQQLSASN</sequence>
<comment type="similarity">
    <text evidence="2">Belongs to the membrane fusion protein (MFP) (TC 8.A.1) family.</text>
</comment>
<accession>A0ABU5MZ83</accession>
<evidence type="ECO:0000256" key="1">
    <source>
        <dbReference type="ARBA" id="ARBA00004196"/>
    </source>
</evidence>
<dbReference type="Gene3D" id="2.40.50.100">
    <property type="match status" value="1"/>
</dbReference>
<dbReference type="Gene3D" id="1.10.287.470">
    <property type="entry name" value="Helix hairpin bin"/>
    <property type="match status" value="1"/>
</dbReference>
<dbReference type="Proteomes" id="UP001290861">
    <property type="component" value="Unassembled WGS sequence"/>
</dbReference>
<dbReference type="NCBIfam" id="TIGR01730">
    <property type="entry name" value="RND_mfp"/>
    <property type="match status" value="1"/>
</dbReference>
<dbReference type="Pfam" id="PF25917">
    <property type="entry name" value="BSH_RND"/>
    <property type="match status" value="1"/>
</dbReference>
<evidence type="ECO:0000259" key="6">
    <source>
        <dbReference type="Pfam" id="PF25944"/>
    </source>
</evidence>
<comment type="subcellular location">
    <subcellularLocation>
        <location evidence="1">Cell envelope</location>
    </subcellularLocation>
</comment>
<keyword evidence="9" id="KW-1185">Reference proteome</keyword>
<dbReference type="InterPro" id="IPR058624">
    <property type="entry name" value="MdtA-like_HH"/>
</dbReference>
<feature type="domain" description="Multidrug resistance protein MdtA-like beta-barrel" evidence="6">
    <location>
        <begin position="243"/>
        <end position="312"/>
    </location>
</feature>
<feature type="transmembrane region" description="Helical" evidence="3">
    <location>
        <begin position="20"/>
        <end position="38"/>
    </location>
</feature>
<evidence type="ECO:0000256" key="2">
    <source>
        <dbReference type="ARBA" id="ARBA00009477"/>
    </source>
</evidence>
<dbReference type="PANTHER" id="PTHR30158:SF10">
    <property type="entry name" value="CATION EFFLUX PUMP"/>
    <property type="match status" value="1"/>
</dbReference>
<dbReference type="InterPro" id="IPR058626">
    <property type="entry name" value="MdtA-like_b-barrel"/>
</dbReference>
<feature type="domain" description="Multidrug resistance protein MdtA-like alpha-helical hairpin" evidence="4">
    <location>
        <begin position="122"/>
        <end position="191"/>
    </location>
</feature>
<name>A0ABU5MZ83_9BACT</name>
<gene>
    <name evidence="8" type="ORF">P9H32_12720</name>
</gene>
<keyword evidence="3" id="KW-0472">Membrane</keyword>
<protein>
    <submittedName>
        <fullName evidence="8">Efflux RND transporter periplasmic adaptor subunit</fullName>
    </submittedName>
</protein>
<dbReference type="SUPFAM" id="SSF111369">
    <property type="entry name" value="HlyD-like secretion proteins"/>
    <property type="match status" value="1"/>
</dbReference>
<dbReference type="EMBL" id="JARVCO010000010">
    <property type="protein sequence ID" value="MDZ8119488.1"/>
    <property type="molecule type" value="Genomic_DNA"/>
</dbReference>
<evidence type="ECO:0000256" key="3">
    <source>
        <dbReference type="SAM" id="Phobius"/>
    </source>
</evidence>
<evidence type="ECO:0000259" key="5">
    <source>
        <dbReference type="Pfam" id="PF25917"/>
    </source>
</evidence>
<proteinExistence type="inferred from homology"/>
<keyword evidence="3" id="KW-0812">Transmembrane</keyword>
<dbReference type="InterPro" id="IPR058627">
    <property type="entry name" value="MdtA-like_C"/>
</dbReference>
<evidence type="ECO:0000259" key="4">
    <source>
        <dbReference type="Pfam" id="PF25876"/>
    </source>
</evidence>
<dbReference type="InterPro" id="IPR006143">
    <property type="entry name" value="RND_pump_MFP"/>
</dbReference>
<dbReference type="Pfam" id="PF25944">
    <property type="entry name" value="Beta-barrel_RND"/>
    <property type="match status" value="1"/>
</dbReference>
<evidence type="ECO:0000259" key="7">
    <source>
        <dbReference type="Pfam" id="PF25967"/>
    </source>
</evidence>
<feature type="domain" description="Multidrug resistance protein MdtA-like C-terminal permuted SH3" evidence="7">
    <location>
        <begin position="330"/>
        <end position="379"/>
    </location>
</feature>
<dbReference type="PANTHER" id="PTHR30158">
    <property type="entry name" value="ACRA/E-RELATED COMPONENT OF DRUG EFFLUX TRANSPORTER"/>
    <property type="match status" value="1"/>
</dbReference>
<comment type="caution">
    <text evidence="8">The sequence shown here is derived from an EMBL/GenBank/DDBJ whole genome shotgun (WGS) entry which is preliminary data.</text>
</comment>
<dbReference type="Pfam" id="PF25876">
    <property type="entry name" value="HH_MFP_RND"/>
    <property type="match status" value="1"/>
</dbReference>
<dbReference type="Gene3D" id="2.40.30.170">
    <property type="match status" value="1"/>
</dbReference>
<evidence type="ECO:0000313" key="9">
    <source>
        <dbReference type="Proteomes" id="UP001290861"/>
    </source>
</evidence>
<dbReference type="Pfam" id="PF25967">
    <property type="entry name" value="RND-MFP_C"/>
    <property type="match status" value="1"/>
</dbReference>
<feature type="domain" description="Multidrug resistance protein MdtA-like barrel-sandwich hybrid" evidence="5">
    <location>
        <begin position="82"/>
        <end position="223"/>
    </location>
</feature>
<reference evidence="8 9" key="1">
    <citation type="journal article" date="2024" name="Appl. Environ. Microbiol.">
        <title>Pontiella agarivorans sp. nov., a novel marine anaerobic bacterium capable of degrading macroalgal polysaccharides and fixing nitrogen.</title>
        <authorList>
            <person name="Liu N."/>
            <person name="Kivenson V."/>
            <person name="Peng X."/>
            <person name="Cui Z."/>
            <person name="Lankiewicz T.S."/>
            <person name="Gosselin K.M."/>
            <person name="English C.J."/>
            <person name="Blair E.M."/>
            <person name="O'Malley M.A."/>
            <person name="Valentine D.L."/>
        </authorList>
    </citation>
    <scope>NUCLEOTIDE SEQUENCE [LARGE SCALE GENOMIC DNA]</scope>
    <source>
        <strain evidence="8 9">NLcol2</strain>
    </source>
</reference>